<feature type="chain" id="PRO_5002858648" evidence="1">
    <location>
        <begin position="22"/>
        <end position="183"/>
    </location>
</feature>
<dbReference type="EMBL" id="CP001291">
    <property type="protein sequence ID" value="ACK69580.1"/>
    <property type="molecule type" value="Genomic_DNA"/>
</dbReference>
<evidence type="ECO:0000256" key="1">
    <source>
        <dbReference type="SAM" id="SignalP"/>
    </source>
</evidence>
<dbReference type="GO" id="GO:0005509">
    <property type="term" value="F:calcium ion binding"/>
    <property type="evidence" value="ECO:0007669"/>
    <property type="project" value="InterPro"/>
</dbReference>
<protein>
    <submittedName>
        <fullName evidence="3">Photosystem II oxygen evolving complex protein PsbP</fullName>
    </submittedName>
</protein>
<keyword evidence="1" id="KW-0732">Signal</keyword>
<dbReference type="PROSITE" id="PS51257">
    <property type="entry name" value="PROKAR_LIPOPROTEIN"/>
    <property type="match status" value="1"/>
</dbReference>
<reference evidence="4" key="1">
    <citation type="journal article" date="2011" name="MBio">
        <title>Novel metabolic attributes of the genus Cyanothece, comprising a group of unicellular nitrogen-fixing Cyanobacteria.</title>
        <authorList>
            <person name="Bandyopadhyay A."/>
            <person name="Elvitigala T."/>
            <person name="Welsh E."/>
            <person name="Stockel J."/>
            <person name="Liberton M."/>
            <person name="Min H."/>
            <person name="Sherman L.A."/>
            <person name="Pakrasi H.B."/>
        </authorList>
    </citation>
    <scope>NUCLEOTIDE SEQUENCE [LARGE SCALE GENOMIC DNA]</scope>
    <source>
        <strain evidence="4">PCC 7424</strain>
    </source>
</reference>
<feature type="domain" description="PsbP C-terminal" evidence="2">
    <location>
        <begin position="26"/>
        <end position="182"/>
    </location>
</feature>
<dbReference type="eggNOG" id="ENOG502ZCA9">
    <property type="taxonomic scope" value="Bacteria"/>
</dbReference>
<dbReference type="SUPFAM" id="SSF55724">
    <property type="entry name" value="Mog1p/PsbP-like"/>
    <property type="match status" value="1"/>
</dbReference>
<feature type="signal peptide" evidence="1">
    <location>
        <begin position="1"/>
        <end position="21"/>
    </location>
</feature>
<dbReference type="Pfam" id="PF01789">
    <property type="entry name" value="PsbP"/>
    <property type="match status" value="1"/>
</dbReference>
<evidence type="ECO:0000313" key="4">
    <source>
        <dbReference type="Proteomes" id="UP000002384"/>
    </source>
</evidence>
<dbReference type="GO" id="GO:0019898">
    <property type="term" value="C:extrinsic component of membrane"/>
    <property type="evidence" value="ECO:0007669"/>
    <property type="project" value="InterPro"/>
</dbReference>
<dbReference type="PANTHER" id="PTHR31407:SF16">
    <property type="entry name" value="PSBP DOMAIN-CONTAINING PROTEIN 7, CHLOROPLASTIC"/>
    <property type="match status" value="1"/>
</dbReference>
<name>B7KJY1_GLOC7</name>
<dbReference type="Proteomes" id="UP000002384">
    <property type="component" value="Chromosome"/>
</dbReference>
<proteinExistence type="predicted"/>
<keyword evidence="4" id="KW-1185">Reference proteome</keyword>
<dbReference type="HOGENOM" id="CLU_039569_2_0_3"/>
<dbReference type="NCBIfam" id="NF040946">
    <property type="entry name" value="PSII_PsbP"/>
    <property type="match status" value="1"/>
</dbReference>
<dbReference type="GO" id="GO:0009654">
    <property type="term" value="C:photosystem II oxygen evolving complex"/>
    <property type="evidence" value="ECO:0007669"/>
    <property type="project" value="InterPro"/>
</dbReference>
<dbReference type="GO" id="GO:0015979">
    <property type="term" value="P:photosynthesis"/>
    <property type="evidence" value="ECO:0007669"/>
    <property type="project" value="InterPro"/>
</dbReference>
<dbReference type="Gene3D" id="3.40.1000.10">
    <property type="entry name" value="Mog1/PsbP, alpha/beta/alpha sandwich"/>
    <property type="match status" value="1"/>
</dbReference>
<evidence type="ECO:0000259" key="2">
    <source>
        <dbReference type="Pfam" id="PF01789"/>
    </source>
</evidence>
<dbReference type="InterPro" id="IPR002683">
    <property type="entry name" value="PsbP_C"/>
</dbReference>
<accession>B7KJY1</accession>
<dbReference type="KEGG" id="cyc:PCC7424_1129"/>
<dbReference type="AlphaFoldDB" id="B7KJY1"/>
<evidence type="ECO:0000313" key="3">
    <source>
        <dbReference type="EMBL" id="ACK69580.1"/>
    </source>
</evidence>
<dbReference type="RefSeq" id="WP_012598526.1">
    <property type="nucleotide sequence ID" value="NC_011729.1"/>
</dbReference>
<sequence>MLRAIVAALVLIISLTLSSCASDLGGLQSYVNPTSGYEFLYPNGWIPVDVKNASDGVDLVYRDLIERSENLSVIISDVPEGKDLSDIGTPSDVGYRFFKAVNNDSNLNRNAELIRADSHEENGKTYYILEYQVKLPDNTQRHDLASVAVSRGKLYTFNLSTPQQRWDKVKDLFETSVRSFSVY</sequence>
<dbReference type="STRING" id="65393.PCC7424_1129"/>
<dbReference type="PANTHER" id="PTHR31407">
    <property type="match status" value="1"/>
</dbReference>
<dbReference type="OrthoDB" id="540197at2"/>
<dbReference type="InterPro" id="IPR016123">
    <property type="entry name" value="Mog1/PsbP_a/b/a-sand"/>
</dbReference>
<organism evidence="3 4">
    <name type="scientific">Gloeothece citriformis (strain PCC 7424)</name>
    <name type="common">Cyanothece sp. (strain PCC 7424)</name>
    <dbReference type="NCBI Taxonomy" id="65393"/>
    <lineage>
        <taxon>Bacteria</taxon>
        <taxon>Bacillati</taxon>
        <taxon>Cyanobacteriota</taxon>
        <taxon>Cyanophyceae</taxon>
        <taxon>Oscillatoriophycideae</taxon>
        <taxon>Chroococcales</taxon>
        <taxon>Aphanothecaceae</taxon>
        <taxon>Gloeothece</taxon>
        <taxon>Gloeothece citriformis</taxon>
    </lineage>
</organism>
<gene>
    <name evidence="3" type="ordered locus">PCC7424_1129</name>
</gene>